<dbReference type="InterPro" id="IPR029063">
    <property type="entry name" value="SAM-dependent_MTases_sf"/>
</dbReference>
<dbReference type="InterPro" id="IPR027612">
    <property type="entry name" value="Put_MTase_LIC12133"/>
</dbReference>
<proteinExistence type="predicted"/>
<reference evidence="1 2" key="1">
    <citation type="submission" date="2023-11" db="EMBL/GenBank/DDBJ databases">
        <title>A Novel Polar Bacteriovorax (B. antarcticus) Isolated from the Biocrust in Antarctica.</title>
        <authorList>
            <person name="Mun W."/>
            <person name="Choi S.Y."/>
            <person name="Mitchell R.J."/>
        </authorList>
    </citation>
    <scope>NUCLEOTIDE SEQUENCE [LARGE SCALE GENOMIC DNA]</scope>
    <source>
        <strain evidence="1 2">PP10</strain>
    </source>
</reference>
<name>A0ABU5W3T5_9BACT</name>
<dbReference type="SUPFAM" id="SSF53335">
    <property type="entry name" value="S-adenosyl-L-methionine-dependent methyltransferases"/>
    <property type="match status" value="1"/>
</dbReference>
<sequence>MLQNLKSLPIILDLRKILFESKFSSDINVNYFRGVYRSFEEARLSSPKTKPVGYDNTEAAGLYKERTRKIYSTDYPVLFWMDKFKLDIKKVFDFGGHIGIHYYSFSKILDFTNIENWTVCDVQSVVEEGRIYSEQKNAKDLNFVTDIQDLEDQDLFLASGSLQYLDWELHNKLSGLKKRPKILIINMLPLHNSLSTITLQSIGTSFCPYYIRNEDDFIQGLESIGYELLDLWSNEEKKCNIAFEKERSLNFYRGLVFHLR</sequence>
<evidence type="ECO:0000313" key="1">
    <source>
        <dbReference type="EMBL" id="MEA9358470.1"/>
    </source>
</evidence>
<protein>
    <submittedName>
        <fullName evidence="1">Methyltransferase, TIGR04325 family</fullName>
        <ecNumber evidence="1">2.1.1.-</ecNumber>
    </submittedName>
</protein>
<dbReference type="GO" id="GO:0008168">
    <property type="term" value="F:methyltransferase activity"/>
    <property type="evidence" value="ECO:0007669"/>
    <property type="project" value="UniProtKB-KW"/>
</dbReference>
<dbReference type="Proteomes" id="UP001302274">
    <property type="component" value="Unassembled WGS sequence"/>
</dbReference>
<gene>
    <name evidence="1" type="ORF">SHI21_19695</name>
</gene>
<dbReference type="EC" id="2.1.1.-" evidence="1"/>
<evidence type="ECO:0000313" key="2">
    <source>
        <dbReference type="Proteomes" id="UP001302274"/>
    </source>
</evidence>
<dbReference type="GO" id="GO:0032259">
    <property type="term" value="P:methylation"/>
    <property type="evidence" value="ECO:0007669"/>
    <property type="project" value="UniProtKB-KW"/>
</dbReference>
<dbReference type="EMBL" id="JAYGJQ010000003">
    <property type="protein sequence ID" value="MEA9358470.1"/>
    <property type="molecule type" value="Genomic_DNA"/>
</dbReference>
<keyword evidence="1" id="KW-0489">Methyltransferase</keyword>
<organism evidence="1 2">
    <name type="scientific">Bacteriovorax antarcticus</name>
    <dbReference type="NCBI Taxonomy" id="3088717"/>
    <lineage>
        <taxon>Bacteria</taxon>
        <taxon>Pseudomonadati</taxon>
        <taxon>Bdellovibrionota</taxon>
        <taxon>Bacteriovoracia</taxon>
        <taxon>Bacteriovoracales</taxon>
        <taxon>Bacteriovoracaceae</taxon>
        <taxon>Bacteriovorax</taxon>
    </lineage>
</organism>
<keyword evidence="2" id="KW-1185">Reference proteome</keyword>
<accession>A0ABU5W3T5</accession>
<dbReference type="NCBIfam" id="TIGR04325">
    <property type="entry name" value="MTase_LIC12133"/>
    <property type="match status" value="1"/>
</dbReference>
<keyword evidence="1" id="KW-0808">Transferase</keyword>
<comment type="caution">
    <text evidence="1">The sequence shown here is derived from an EMBL/GenBank/DDBJ whole genome shotgun (WGS) entry which is preliminary data.</text>
</comment>
<dbReference type="RefSeq" id="WP_323578884.1">
    <property type="nucleotide sequence ID" value="NZ_JAYGJQ010000003.1"/>
</dbReference>